<dbReference type="InterPro" id="IPR001715">
    <property type="entry name" value="CH_dom"/>
</dbReference>
<dbReference type="OrthoDB" id="431378at2759"/>
<dbReference type="STRING" id="71717.A0A4Y7TEC4"/>
<dbReference type="PANTHER" id="PTHR19961:SF18">
    <property type="entry name" value="FI19014P1"/>
    <property type="match status" value="1"/>
</dbReference>
<dbReference type="GO" id="GO:0005884">
    <property type="term" value="C:actin filament"/>
    <property type="evidence" value="ECO:0007669"/>
    <property type="project" value="TreeGrafter"/>
</dbReference>
<dbReference type="SUPFAM" id="SSF47473">
    <property type="entry name" value="EF-hand"/>
    <property type="match status" value="1"/>
</dbReference>
<dbReference type="PROSITE" id="PS00019">
    <property type="entry name" value="ACTININ_1"/>
    <property type="match status" value="1"/>
</dbReference>
<dbReference type="PROSITE" id="PS50021">
    <property type="entry name" value="CH"/>
    <property type="match status" value="3"/>
</dbReference>
<feature type="domain" description="Calponin-homology (CH)" evidence="3">
    <location>
        <begin position="316"/>
        <end position="439"/>
    </location>
</feature>
<dbReference type="AlphaFoldDB" id="A0A4Y7TEC4"/>
<feature type="domain" description="Calponin-homology (CH)" evidence="3">
    <location>
        <begin position="452"/>
        <end position="562"/>
    </location>
</feature>
<name>A0A4Y7TEC4_COPMI</name>
<evidence type="ECO:0000313" key="4">
    <source>
        <dbReference type="EMBL" id="TEB31879.1"/>
    </source>
</evidence>
<keyword evidence="5" id="KW-1185">Reference proteome</keyword>
<comment type="caution">
    <text evidence="4">The sequence shown here is derived from an EMBL/GenBank/DDBJ whole genome shotgun (WGS) entry which is preliminary data.</text>
</comment>
<keyword evidence="1" id="KW-0677">Repeat</keyword>
<dbReference type="GO" id="GO:0051639">
    <property type="term" value="P:actin filament network formation"/>
    <property type="evidence" value="ECO:0007669"/>
    <property type="project" value="TreeGrafter"/>
</dbReference>
<dbReference type="GO" id="GO:0051017">
    <property type="term" value="P:actin filament bundle assembly"/>
    <property type="evidence" value="ECO:0007669"/>
    <property type="project" value="InterPro"/>
</dbReference>
<dbReference type="EMBL" id="QPFP01000017">
    <property type="protein sequence ID" value="TEB31879.1"/>
    <property type="molecule type" value="Genomic_DNA"/>
</dbReference>
<proteinExistence type="predicted"/>
<accession>A0A4Y7TEC4</accession>
<evidence type="ECO:0000256" key="2">
    <source>
        <dbReference type="ARBA" id="ARBA00023203"/>
    </source>
</evidence>
<dbReference type="GO" id="GO:0005737">
    <property type="term" value="C:cytoplasm"/>
    <property type="evidence" value="ECO:0007669"/>
    <property type="project" value="TreeGrafter"/>
</dbReference>
<dbReference type="GO" id="GO:0032432">
    <property type="term" value="C:actin filament bundle"/>
    <property type="evidence" value="ECO:0007669"/>
    <property type="project" value="TreeGrafter"/>
</dbReference>
<dbReference type="InterPro" id="IPR001589">
    <property type="entry name" value="Actinin_actin-bd_CS"/>
</dbReference>
<evidence type="ECO:0000256" key="1">
    <source>
        <dbReference type="ARBA" id="ARBA00022737"/>
    </source>
</evidence>
<gene>
    <name evidence="4" type="ORF">FA13DRAFT_1732182</name>
</gene>
<protein>
    <submittedName>
        <fullName evidence="4">Ca2+-binding actin-bundling protein</fullName>
    </submittedName>
</protein>
<dbReference type="PANTHER" id="PTHR19961">
    <property type="entry name" value="FIMBRIN/PLASTIN"/>
    <property type="match status" value="1"/>
</dbReference>
<reference evidence="4 5" key="1">
    <citation type="journal article" date="2019" name="Nat. Ecol. Evol.">
        <title>Megaphylogeny resolves global patterns of mushroom evolution.</title>
        <authorList>
            <person name="Varga T."/>
            <person name="Krizsan K."/>
            <person name="Foldi C."/>
            <person name="Dima B."/>
            <person name="Sanchez-Garcia M."/>
            <person name="Sanchez-Ramirez S."/>
            <person name="Szollosi G.J."/>
            <person name="Szarkandi J.G."/>
            <person name="Papp V."/>
            <person name="Albert L."/>
            <person name="Andreopoulos W."/>
            <person name="Angelini C."/>
            <person name="Antonin V."/>
            <person name="Barry K.W."/>
            <person name="Bougher N.L."/>
            <person name="Buchanan P."/>
            <person name="Buyck B."/>
            <person name="Bense V."/>
            <person name="Catcheside P."/>
            <person name="Chovatia M."/>
            <person name="Cooper J."/>
            <person name="Damon W."/>
            <person name="Desjardin D."/>
            <person name="Finy P."/>
            <person name="Geml J."/>
            <person name="Haridas S."/>
            <person name="Hughes K."/>
            <person name="Justo A."/>
            <person name="Karasinski D."/>
            <person name="Kautmanova I."/>
            <person name="Kiss B."/>
            <person name="Kocsube S."/>
            <person name="Kotiranta H."/>
            <person name="LaButti K.M."/>
            <person name="Lechner B.E."/>
            <person name="Liimatainen K."/>
            <person name="Lipzen A."/>
            <person name="Lukacs Z."/>
            <person name="Mihaltcheva S."/>
            <person name="Morgado L.N."/>
            <person name="Niskanen T."/>
            <person name="Noordeloos M.E."/>
            <person name="Ohm R.A."/>
            <person name="Ortiz-Santana B."/>
            <person name="Ovrebo C."/>
            <person name="Racz N."/>
            <person name="Riley R."/>
            <person name="Savchenko A."/>
            <person name="Shiryaev A."/>
            <person name="Soop K."/>
            <person name="Spirin V."/>
            <person name="Szebenyi C."/>
            <person name="Tomsovsky M."/>
            <person name="Tulloss R.E."/>
            <person name="Uehling J."/>
            <person name="Grigoriev I.V."/>
            <person name="Vagvolgyi C."/>
            <person name="Papp T."/>
            <person name="Martin F.M."/>
            <person name="Miettinen O."/>
            <person name="Hibbett D.S."/>
            <person name="Nagy L.G."/>
        </authorList>
    </citation>
    <scope>NUCLEOTIDE SEQUENCE [LARGE SCALE GENOMIC DNA]</scope>
    <source>
        <strain evidence="4 5">FP101781</strain>
    </source>
</reference>
<evidence type="ECO:0000259" key="3">
    <source>
        <dbReference type="PROSITE" id="PS50021"/>
    </source>
</evidence>
<dbReference type="Gene3D" id="1.10.418.10">
    <property type="entry name" value="Calponin-like domain"/>
    <property type="match status" value="4"/>
</dbReference>
<dbReference type="Pfam" id="PF00307">
    <property type="entry name" value="CH"/>
    <property type="match status" value="3"/>
</dbReference>
<dbReference type="InterPro" id="IPR011992">
    <property type="entry name" value="EF-hand-dom_pair"/>
</dbReference>
<dbReference type="Proteomes" id="UP000298030">
    <property type="component" value="Unassembled WGS sequence"/>
</dbReference>
<dbReference type="InterPro" id="IPR036872">
    <property type="entry name" value="CH_dom_sf"/>
</dbReference>
<dbReference type="SUPFAM" id="SSF47576">
    <property type="entry name" value="Calponin-homology domain, CH-domain"/>
    <property type="match status" value="1"/>
</dbReference>
<dbReference type="SMART" id="SM00033">
    <property type="entry name" value="CH"/>
    <property type="match status" value="3"/>
</dbReference>
<evidence type="ECO:0000313" key="5">
    <source>
        <dbReference type="Proteomes" id="UP000298030"/>
    </source>
</evidence>
<organism evidence="4 5">
    <name type="scientific">Coprinellus micaceus</name>
    <name type="common">Glistening ink-cap mushroom</name>
    <name type="synonym">Coprinus micaceus</name>
    <dbReference type="NCBI Taxonomy" id="71717"/>
    <lineage>
        <taxon>Eukaryota</taxon>
        <taxon>Fungi</taxon>
        <taxon>Dikarya</taxon>
        <taxon>Basidiomycota</taxon>
        <taxon>Agaricomycotina</taxon>
        <taxon>Agaricomycetes</taxon>
        <taxon>Agaricomycetidae</taxon>
        <taxon>Agaricales</taxon>
        <taxon>Agaricineae</taxon>
        <taxon>Psathyrellaceae</taxon>
        <taxon>Coprinellus</taxon>
    </lineage>
</organism>
<feature type="domain" description="Calponin-homology (CH)" evidence="3">
    <location>
        <begin position="101"/>
        <end position="227"/>
    </location>
</feature>
<dbReference type="GO" id="GO:0051015">
    <property type="term" value="F:actin filament binding"/>
    <property type="evidence" value="ECO:0007669"/>
    <property type="project" value="InterPro"/>
</dbReference>
<keyword evidence="2" id="KW-0009">Actin-binding</keyword>
<sequence>MEALKLQKKYPEVTRDEMFDLINRFNSLSTDSPGRVDKSTVLQSLQSSGTSYDIARETLKHVSVDASGKVELEDWVELNVKLKGQTAETGSNANVSHTLNEDERIEFTNHINHDLAGRYPIPTDTMQIFDEVKDGLILCKLINDSVPDTIDTRVLNKPTARKPLNAFQITENNNIVITSSKGIGCSVVNIRLTFKIHPELYRLCEDDETIEDLLRLTPDQILLRWFNYHLKQAGWQRRVNNFSRDLKPEQCSRAPLQTKDLRQRSTSPLRRLVSGNPRLNLAFVANLFNNHPGLEPLNEQEAKDYGAVEDFDAEGEREARVFTLWLNSLGVEPAVFNLFENIKDGSVVWRRVSKPKGGIGSVTSPTFAPPAEGEEEEEVGIKPNQDQLSRFKCVENTNYAVDLGKQSGMHLVGIQGADIVDGRKTLVLGLVWQLMRMNIVKTLSSLSKTNRPISDTEMVKWANATAQKGNPGVRPIRSFKDPSLTTGLFFLDLLDAIRPGIVDPNLVIPVDQNGDYDDRRQNAKLAISIARKMNALIFLVPEDIVDVRPRLVCSSPLPPIAH</sequence>
<dbReference type="InterPro" id="IPR039959">
    <property type="entry name" value="Fimbrin/Plastin"/>
</dbReference>